<dbReference type="Proteomes" id="UP000823915">
    <property type="component" value="Unassembled WGS sequence"/>
</dbReference>
<reference evidence="4" key="1">
    <citation type="journal article" date="2021" name="PeerJ">
        <title>Extensive microbial diversity within the chicken gut microbiome revealed by metagenomics and culture.</title>
        <authorList>
            <person name="Gilroy R."/>
            <person name="Ravi A."/>
            <person name="Getino M."/>
            <person name="Pursley I."/>
            <person name="Horton D.L."/>
            <person name="Alikhan N.F."/>
            <person name="Baker D."/>
            <person name="Gharbi K."/>
            <person name="Hall N."/>
            <person name="Watson M."/>
            <person name="Adriaenssens E.M."/>
            <person name="Foster-Nyarko E."/>
            <person name="Jarju S."/>
            <person name="Secka A."/>
            <person name="Antonio M."/>
            <person name="Oren A."/>
            <person name="Chaudhuri R.R."/>
            <person name="La Ragione R."/>
            <person name="Hildebrand F."/>
            <person name="Pallen M.J."/>
        </authorList>
    </citation>
    <scope>NUCLEOTIDE SEQUENCE</scope>
    <source>
        <strain evidence="4">1282</strain>
    </source>
</reference>
<dbReference type="SUPFAM" id="SSF55729">
    <property type="entry name" value="Acyl-CoA N-acyltransferases (Nat)"/>
    <property type="match status" value="1"/>
</dbReference>
<dbReference type="CDD" id="cd04301">
    <property type="entry name" value="NAT_SF"/>
    <property type="match status" value="1"/>
</dbReference>
<dbReference type="Pfam" id="PF00583">
    <property type="entry name" value="Acetyltransf_1"/>
    <property type="match status" value="1"/>
</dbReference>
<organism evidence="4 5">
    <name type="scientific">Candidatus Acutalibacter pullistercoris</name>
    <dbReference type="NCBI Taxonomy" id="2838418"/>
    <lineage>
        <taxon>Bacteria</taxon>
        <taxon>Bacillati</taxon>
        <taxon>Bacillota</taxon>
        <taxon>Clostridia</taxon>
        <taxon>Eubacteriales</taxon>
        <taxon>Acutalibacteraceae</taxon>
        <taxon>Acutalibacter</taxon>
    </lineage>
</organism>
<name>A0A9D1YG19_9FIRM</name>
<dbReference type="InterPro" id="IPR016181">
    <property type="entry name" value="Acyl_CoA_acyltransferase"/>
</dbReference>
<dbReference type="Gene3D" id="3.40.630.30">
    <property type="match status" value="1"/>
</dbReference>
<dbReference type="AlphaFoldDB" id="A0A9D1YG19"/>
<gene>
    <name evidence="4" type="ORF">H9838_05175</name>
</gene>
<evidence type="ECO:0000313" key="4">
    <source>
        <dbReference type="EMBL" id="HIY26553.1"/>
    </source>
</evidence>
<dbReference type="InterPro" id="IPR000182">
    <property type="entry name" value="GNAT_dom"/>
</dbReference>
<evidence type="ECO:0000259" key="3">
    <source>
        <dbReference type="PROSITE" id="PS51186"/>
    </source>
</evidence>
<keyword evidence="1" id="KW-0808">Transferase</keyword>
<accession>A0A9D1YG19</accession>
<dbReference type="GO" id="GO:0016747">
    <property type="term" value="F:acyltransferase activity, transferring groups other than amino-acyl groups"/>
    <property type="evidence" value="ECO:0007669"/>
    <property type="project" value="InterPro"/>
</dbReference>
<evidence type="ECO:0000256" key="1">
    <source>
        <dbReference type="ARBA" id="ARBA00022679"/>
    </source>
</evidence>
<dbReference type="PANTHER" id="PTHR43877">
    <property type="entry name" value="AMINOALKYLPHOSPHONATE N-ACETYLTRANSFERASE-RELATED-RELATED"/>
    <property type="match status" value="1"/>
</dbReference>
<dbReference type="InterPro" id="IPR050832">
    <property type="entry name" value="Bact_Acetyltransf"/>
</dbReference>
<comment type="caution">
    <text evidence="4">The sequence shown here is derived from an EMBL/GenBank/DDBJ whole genome shotgun (WGS) entry which is preliminary data.</text>
</comment>
<reference evidence="4" key="2">
    <citation type="submission" date="2021-04" db="EMBL/GenBank/DDBJ databases">
        <authorList>
            <person name="Gilroy R."/>
        </authorList>
    </citation>
    <scope>NUCLEOTIDE SEQUENCE</scope>
    <source>
        <strain evidence="4">1282</strain>
    </source>
</reference>
<sequence>MEWTIREARLSDCAAIARLNREEMGYDYPEEQTREKLRACLANSAHKVLVAEGGGEVLGYLHLADYDVLYFPHLKNVLGLAVSHRCRRQGAGKALLAAGEAWARETGAAGVRLVSGEERKGAHAFYQSQGYRGNKLQRNFKKAL</sequence>
<evidence type="ECO:0000256" key="2">
    <source>
        <dbReference type="ARBA" id="ARBA00023315"/>
    </source>
</evidence>
<dbReference type="PROSITE" id="PS51186">
    <property type="entry name" value="GNAT"/>
    <property type="match status" value="1"/>
</dbReference>
<proteinExistence type="predicted"/>
<protein>
    <submittedName>
        <fullName evidence="4">GNAT family N-acetyltransferase</fullName>
    </submittedName>
</protein>
<feature type="domain" description="N-acetyltransferase" evidence="3">
    <location>
        <begin position="3"/>
        <end position="144"/>
    </location>
</feature>
<dbReference type="EMBL" id="DXDU01000087">
    <property type="protein sequence ID" value="HIY26553.1"/>
    <property type="molecule type" value="Genomic_DNA"/>
</dbReference>
<evidence type="ECO:0000313" key="5">
    <source>
        <dbReference type="Proteomes" id="UP000823915"/>
    </source>
</evidence>
<keyword evidence="2" id="KW-0012">Acyltransferase</keyword>